<comment type="function">
    <text evidence="2">Involved in the assembly of C/D box small nucleolar ribonucleoprotein (snoRNP) particles. Recruits the SWI/SNF complex to the core promoter of rRNA genes and enhances pre-rRNA transcription. Mediates interaction of TELO2 with the R2TP complex which is necessary for the stability of MTOR and SMG1. Positively regulates the assembly and activity of the mTORC1 complex.</text>
</comment>
<dbReference type="Pfam" id="PF08190">
    <property type="entry name" value="PIH1"/>
    <property type="match status" value="1"/>
</dbReference>
<name>T1GDV7_MEGSC</name>
<reference evidence="5" key="1">
    <citation type="submission" date="2013-02" db="EMBL/GenBank/DDBJ databases">
        <authorList>
            <person name="Hughes D."/>
        </authorList>
    </citation>
    <scope>NUCLEOTIDE SEQUENCE</scope>
    <source>
        <strain>Durham</strain>
        <strain evidence="5">NC isolate 2 -- Noor lab</strain>
    </source>
</reference>
<dbReference type="AlphaFoldDB" id="T1GDV7"/>
<proteinExistence type="inferred from homology"/>
<dbReference type="OMA" id="CIHEAIN"/>
<dbReference type="GO" id="GO:0097255">
    <property type="term" value="C:R2TP complex"/>
    <property type="evidence" value="ECO:0007669"/>
    <property type="project" value="TreeGrafter"/>
</dbReference>
<dbReference type="GO" id="GO:1990904">
    <property type="term" value="C:ribonucleoprotein complex"/>
    <property type="evidence" value="ECO:0007669"/>
    <property type="project" value="TreeGrafter"/>
</dbReference>
<protein>
    <recommendedName>
        <fullName evidence="3">PIH1 N-terminal domain-containing protein</fullName>
    </recommendedName>
</protein>
<accession>T1GDV7</accession>
<dbReference type="EnsemblMetazoa" id="MESCA001508-RA">
    <property type="protein sequence ID" value="MESCA001508-PA"/>
    <property type="gene ID" value="MESCA001508"/>
</dbReference>
<evidence type="ECO:0000256" key="2">
    <source>
        <dbReference type="ARBA" id="ARBA00046233"/>
    </source>
</evidence>
<dbReference type="HOGENOM" id="CLU_062696_0_0_1"/>
<keyword evidence="5" id="KW-1185">Reference proteome</keyword>
<evidence type="ECO:0000313" key="4">
    <source>
        <dbReference type="EnsemblMetazoa" id="MESCA001508-PA"/>
    </source>
</evidence>
<dbReference type="GO" id="GO:0000492">
    <property type="term" value="P:box C/D snoRNP assembly"/>
    <property type="evidence" value="ECO:0007669"/>
    <property type="project" value="TreeGrafter"/>
</dbReference>
<dbReference type="InterPro" id="IPR012981">
    <property type="entry name" value="PIH1_N"/>
</dbReference>
<dbReference type="PANTHER" id="PTHR22997:SF0">
    <property type="entry name" value="PIH1 DOMAIN-CONTAINING PROTEIN 1"/>
    <property type="match status" value="1"/>
</dbReference>
<dbReference type="STRING" id="36166.T1GDV7"/>
<dbReference type="InterPro" id="IPR050734">
    <property type="entry name" value="PIH1/Kintoun_subfamily"/>
</dbReference>
<organism evidence="4 5">
    <name type="scientific">Megaselia scalaris</name>
    <name type="common">Humpbacked fly</name>
    <name type="synonym">Phora scalaris</name>
    <dbReference type="NCBI Taxonomy" id="36166"/>
    <lineage>
        <taxon>Eukaryota</taxon>
        <taxon>Metazoa</taxon>
        <taxon>Ecdysozoa</taxon>
        <taxon>Arthropoda</taxon>
        <taxon>Hexapoda</taxon>
        <taxon>Insecta</taxon>
        <taxon>Pterygota</taxon>
        <taxon>Neoptera</taxon>
        <taxon>Endopterygota</taxon>
        <taxon>Diptera</taxon>
        <taxon>Brachycera</taxon>
        <taxon>Muscomorpha</taxon>
        <taxon>Platypezoidea</taxon>
        <taxon>Phoridae</taxon>
        <taxon>Megaseliini</taxon>
        <taxon>Megaselia</taxon>
    </lineage>
</organism>
<dbReference type="Proteomes" id="UP000015102">
    <property type="component" value="Unassembled WGS sequence"/>
</dbReference>
<feature type="domain" description="PIH1 N-terminal" evidence="3">
    <location>
        <begin position="1"/>
        <end position="137"/>
    </location>
</feature>
<evidence type="ECO:0000259" key="3">
    <source>
        <dbReference type="Pfam" id="PF08190"/>
    </source>
</evidence>
<reference evidence="4" key="2">
    <citation type="submission" date="2015-06" db="UniProtKB">
        <authorList>
            <consortium name="EnsemblMetazoa"/>
        </authorList>
    </citation>
    <scope>IDENTIFICATION</scope>
</reference>
<comment type="similarity">
    <text evidence="1">Belongs to the PIH1 family.</text>
</comment>
<evidence type="ECO:0000256" key="1">
    <source>
        <dbReference type="ARBA" id="ARBA00008511"/>
    </source>
</evidence>
<dbReference type="GO" id="GO:0005737">
    <property type="term" value="C:cytoplasm"/>
    <property type="evidence" value="ECO:0007669"/>
    <property type="project" value="TreeGrafter"/>
</dbReference>
<sequence>MCIKCYKCNTDDKFFINLCQTDDIPPPEDISEKELTDILNSNEPSTFRIPMSISQPRLTLDKSDNKVDVIDVAISAIFLRKCERSLLFRDFLIACIHEAINNKYEITLNSENFIVLKNRKSIGNLISHRVENRDVKKGYDMLETSDPEEKIKIMNSTGSSKKPLIQEITSSEKQQLWTKIKRSRH</sequence>
<dbReference type="PANTHER" id="PTHR22997">
    <property type="entry name" value="PIH1 DOMAIN-CONTAINING PROTEIN 1"/>
    <property type="match status" value="1"/>
</dbReference>
<dbReference type="EMBL" id="CAQQ02393989">
    <property type="status" value="NOT_ANNOTATED_CDS"/>
    <property type="molecule type" value="Genomic_DNA"/>
</dbReference>
<dbReference type="GO" id="GO:0006364">
    <property type="term" value="P:rRNA processing"/>
    <property type="evidence" value="ECO:0007669"/>
    <property type="project" value="TreeGrafter"/>
</dbReference>
<evidence type="ECO:0000313" key="5">
    <source>
        <dbReference type="Proteomes" id="UP000015102"/>
    </source>
</evidence>